<comment type="subcellular location">
    <subcellularLocation>
        <location evidence="7">Cell junction</location>
        <location evidence="7">Plasmodesma</location>
    </subcellularLocation>
    <subcellularLocation>
        <location evidence="1">Cell membrane</location>
        <topology evidence="1">Single-pass type I membrane protein</topology>
    </subcellularLocation>
</comment>
<dbReference type="SMART" id="SM00979">
    <property type="entry name" value="TIFY"/>
    <property type="match status" value="1"/>
</dbReference>
<feature type="signal peptide" evidence="10">
    <location>
        <begin position="1"/>
        <end position="21"/>
    </location>
</feature>
<evidence type="ECO:0000256" key="4">
    <source>
        <dbReference type="ARBA" id="ARBA00022737"/>
    </source>
</evidence>
<keyword evidence="4" id="KW-0677">Repeat</keyword>
<dbReference type="PANTHER" id="PTHR32080">
    <property type="entry name" value="ANTIFUNGAL PROTEIN GINKBILOBIN-2-LIKE"/>
    <property type="match status" value="1"/>
</dbReference>
<dbReference type="PANTHER" id="PTHR32080:SF59">
    <property type="entry name" value="PLASMODESMATA-LOCATED PROTEIN 5"/>
    <property type="match status" value="1"/>
</dbReference>
<evidence type="ECO:0000256" key="3">
    <source>
        <dbReference type="ARBA" id="ARBA00022729"/>
    </source>
</evidence>
<sequence>MTNCCFFLTALILMVPTSSTATDNPTYSASTDTFIYANCSQARFSPGSAYEINLKSLLSSLVTSTVLNRYNNLTVPFGSGVKPEPDVTVYGLFQCSVDLDPTSCSSCVSRAIALVGNRCPNSYSVFLQMQNCLVRYDKSSFFGVQDKTVMLKTCGQPMGFYDQDALTRVSDVIGSLGSGSEPDRTGVNGDVRGMAQCTWDLSPAQCQDCLTDAIGRLRSDCLMAQGGYVYLSKCYARFSFGGSHARQTPNSNFGGEKYDKDDDDNNIGKTLVIIIGIITLVILLVVLLAFLGKKLRKLQVNESEFLFDLNQTPIDEDVDVFHNEDDDVAMVTDQVDSNSFSSEEDPVSAASIHRRSQFGGGAFQNANQLLLGGSVPLTNYSAFRPAFNSSKDPRVASSGSSPQLTIFYAGTVTVFNDISPDKARAIMLCAGNGLQGETGESSLKKPLRETERVFYGKKIHNATAGASSSSATSADSFSSS</sequence>
<evidence type="ECO:0000256" key="5">
    <source>
        <dbReference type="ARBA" id="ARBA00022949"/>
    </source>
</evidence>
<keyword evidence="9" id="KW-0812">Transmembrane</keyword>
<evidence type="ECO:0000256" key="1">
    <source>
        <dbReference type="ARBA" id="ARBA00004251"/>
    </source>
</evidence>
<dbReference type="InterPro" id="IPR038408">
    <property type="entry name" value="GNK2_sf"/>
</dbReference>
<evidence type="ECO:0000256" key="7">
    <source>
        <dbReference type="ARBA" id="ARBA00024184"/>
    </source>
</evidence>
<dbReference type="CDD" id="cd23509">
    <property type="entry name" value="Gnk2-like"/>
    <property type="match status" value="2"/>
</dbReference>
<keyword evidence="5" id="KW-0965">Cell junction</keyword>
<evidence type="ECO:0008006" key="14">
    <source>
        <dbReference type="Google" id="ProtNLM"/>
    </source>
</evidence>
<evidence type="ECO:0000256" key="2">
    <source>
        <dbReference type="ARBA" id="ARBA00022581"/>
    </source>
</evidence>
<keyword evidence="6" id="KW-1015">Disulfide bond</keyword>
<keyword evidence="9" id="KW-0472">Membrane</keyword>
<evidence type="ECO:0000313" key="13">
    <source>
        <dbReference type="EMBL" id="KAF2592588.1"/>
    </source>
</evidence>
<dbReference type="InterPro" id="IPR010399">
    <property type="entry name" value="Tify_dom"/>
</dbReference>
<dbReference type="Pfam" id="PF06200">
    <property type="entry name" value="tify"/>
    <property type="match status" value="1"/>
</dbReference>
<evidence type="ECO:0000256" key="8">
    <source>
        <dbReference type="ARBA" id="ARBA00038393"/>
    </source>
</evidence>
<organism evidence="13">
    <name type="scientific">Brassica cretica</name>
    <name type="common">Mustard</name>
    <dbReference type="NCBI Taxonomy" id="69181"/>
    <lineage>
        <taxon>Eukaryota</taxon>
        <taxon>Viridiplantae</taxon>
        <taxon>Streptophyta</taxon>
        <taxon>Embryophyta</taxon>
        <taxon>Tracheophyta</taxon>
        <taxon>Spermatophyta</taxon>
        <taxon>Magnoliopsida</taxon>
        <taxon>eudicotyledons</taxon>
        <taxon>Gunneridae</taxon>
        <taxon>Pentapetalae</taxon>
        <taxon>rosids</taxon>
        <taxon>malvids</taxon>
        <taxon>Brassicales</taxon>
        <taxon>Brassicaceae</taxon>
        <taxon>Brassiceae</taxon>
        <taxon>Brassica</taxon>
    </lineage>
</organism>
<dbReference type="GO" id="GO:0042742">
    <property type="term" value="P:defense response to bacterium"/>
    <property type="evidence" value="ECO:0007669"/>
    <property type="project" value="TreeGrafter"/>
</dbReference>
<evidence type="ECO:0000259" key="11">
    <source>
        <dbReference type="PROSITE" id="PS51320"/>
    </source>
</evidence>
<evidence type="ECO:0000259" key="12">
    <source>
        <dbReference type="PROSITE" id="PS51473"/>
    </source>
</evidence>
<dbReference type="Gene3D" id="3.30.430.20">
    <property type="entry name" value="Gnk2 domain, C-X8-C-X2-C motif"/>
    <property type="match status" value="2"/>
</dbReference>
<dbReference type="EMBL" id="QGKY02000164">
    <property type="protein sequence ID" value="KAF2592588.1"/>
    <property type="molecule type" value="Genomic_DNA"/>
</dbReference>
<evidence type="ECO:0000256" key="9">
    <source>
        <dbReference type="SAM" id="Phobius"/>
    </source>
</evidence>
<feature type="domain" description="Gnk2-homologous" evidence="12">
    <location>
        <begin position="143"/>
        <end position="243"/>
    </location>
</feature>
<feature type="domain" description="Tify" evidence="11">
    <location>
        <begin position="397"/>
        <end position="432"/>
    </location>
</feature>
<dbReference type="InterPro" id="IPR002902">
    <property type="entry name" value="GNK2"/>
</dbReference>
<dbReference type="GO" id="GO:0005886">
    <property type="term" value="C:plasma membrane"/>
    <property type="evidence" value="ECO:0007669"/>
    <property type="project" value="UniProtKB-SubCell"/>
</dbReference>
<reference evidence="13" key="1">
    <citation type="submission" date="2019-12" db="EMBL/GenBank/DDBJ databases">
        <title>Genome sequencing and annotation of Brassica cretica.</title>
        <authorList>
            <person name="Studholme D.J."/>
            <person name="Sarris P.F."/>
        </authorList>
    </citation>
    <scope>NUCLEOTIDE SEQUENCE</scope>
    <source>
        <strain evidence="13">PFS-102/07</strain>
        <tissue evidence="13">Leaf</tissue>
    </source>
</reference>
<comment type="similarity">
    <text evidence="8">Belongs to the cysteine-rich repeat secretory protein family. Plasmodesmata-located proteins (PDLD) subfamily.</text>
</comment>
<dbReference type="GO" id="GO:0009506">
    <property type="term" value="C:plasmodesma"/>
    <property type="evidence" value="ECO:0007669"/>
    <property type="project" value="UniProtKB-SubCell"/>
</dbReference>
<evidence type="ECO:0000256" key="6">
    <source>
        <dbReference type="ARBA" id="ARBA00023157"/>
    </source>
</evidence>
<keyword evidence="3 10" id="KW-0732">Signal</keyword>
<dbReference type="InterPro" id="IPR051378">
    <property type="entry name" value="Cell2Cell_Antifungal"/>
</dbReference>
<dbReference type="PROSITE" id="PS51473">
    <property type="entry name" value="GNK2"/>
    <property type="match status" value="2"/>
</dbReference>
<evidence type="ECO:0000256" key="10">
    <source>
        <dbReference type="SAM" id="SignalP"/>
    </source>
</evidence>
<proteinExistence type="inferred from homology"/>
<feature type="chain" id="PRO_5035747064" description="Gnk2-homologous domain-containing protein" evidence="10">
    <location>
        <begin position="22"/>
        <end position="480"/>
    </location>
</feature>
<accession>A0A8S9KGM0</accession>
<comment type="caution">
    <text evidence="13">The sequence shown here is derived from an EMBL/GenBank/DDBJ whole genome shotgun (WGS) entry which is preliminary data.</text>
</comment>
<dbReference type="Pfam" id="PF01657">
    <property type="entry name" value="Stress-antifung"/>
    <property type="match status" value="2"/>
</dbReference>
<gene>
    <name evidence="13" type="ORF">F2Q70_00045216</name>
</gene>
<feature type="transmembrane region" description="Helical" evidence="9">
    <location>
        <begin position="271"/>
        <end position="291"/>
    </location>
</feature>
<dbReference type="PROSITE" id="PS51320">
    <property type="entry name" value="TIFY"/>
    <property type="match status" value="1"/>
</dbReference>
<feature type="domain" description="Gnk2-homologous" evidence="12">
    <location>
        <begin position="32"/>
        <end position="141"/>
    </location>
</feature>
<keyword evidence="2" id="KW-0945">Host-virus interaction</keyword>
<protein>
    <recommendedName>
        <fullName evidence="14">Gnk2-homologous domain-containing protein</fullName>
    </recommendedName>
</protein>
<keyword evidence="9" id="KW-1133">Transmembrane helix</keyword>
<name>A0A8S9KGM0_BRACR</name>
<dbReference type="AlphaFoldDB" id="A0A8S9KGM0"/>